<dbReference type="PROSITE" id="PS50280">
    <property type="entry name" value="SET"/>
    <property type="match status" value="1"/>
</dbReference>
<dbReference type="STRING" id="2025994.A0A2T2ZUG9"/>
<dbReference type="PANTHER" id="PTHR12197:SF251">
    <property type="entry name" value="EG:BACR7C10.4 PROTEIN"/>
    <property type="match status" value="1"/>
</dbReference>
<sequence length="543" mass="61449">MADLPKVPIWQQPDVCKYIIESIDSSTVPLQIKKSSISGAGSGLFTTAAIKAGTDVFWSIPRLDCQSKAWKAYHKHECSIFKRLLPRISPGHGLPALTLCRLTIMCENKLVSEAFMAVLFKLSSHFTKLNEGWYEDNDEGVSPAFEIANVIRELTNPKDGDASSSRSEIRMSVEQLNALYCVISCNGLVMNHADTERVYGSAIDLAVSVLNHSCEPNVHIYFEPGRKLRCRALKNIGANSELTIHYYAKPVADVLLRQQVLTDNMYFDCKCMKCWNEMDKHKAQAAILGPKFIDECRSGQERILRLTYDSERVFASKRVLKTCLAFQERLGDLVTTGYPSGERWPNTLAPLSLAYRSLGCMYRDLNYAVGLELVLRGTLHEQRERNPDWPSQLHSLVRYIYHIAQADDEIKWVGVSDRALAKGLIPGRGDLRDLGRGYHMMLCRTAKFIFGLDCAFVRAVYRWLFNFMGAHGELGEPETNPRAFAERYNKTQQCVLEWAQTDDEYGIKLPSAKEMRQLKADYAIICGTDKEVSEREPETRASI</sequence>
<dbReference type="PANTHER" id="PTHR12197">
    <property type="entry name" value="HISTONE-LYSINE N-METHYLTRANSFERASE SMYD"/>
    <property type="match status" value="1"/>
</dbReference>
<keyword evidence="3" id="KW-1185">Reference proteome</keyword>
<accession>A0A2T2ZUG9</accession>
<evidence type="ECO:0000313" key="2">
    <source>
        <dbReference type="EMBL" id="PSR77108.1"/>
    </source>
</evidence>
<dbReference type="InterPro" id="IPR050869">
    <property type="entry name" value="H3K4_H4K5_MeTrfase"/>
</dbReference>
<proteinExistence type="predicted"/>
<dbReference type="InterPro" id="IPR001214">
    <property type="entry name" value="SET_dom"/>
</dbReference>
<gene>
    <name evidence="2" type="ORF">BD289DRAFT_477410</name>
</gene>
<dbReference type="InterPro" id="IPR046341">
    <property type="entry name" value="SET_dom_sf"/>
</dbReference>
<evidence type="ECO:0000259" key="1">
    <source>
        <dbReference type="PROSITE" id="PS50280"/>
    </source>
</evidence>
<dbReference type="SUPFAM" id="SSF82199">
    <property type="entry name" value="SET domain"/>
    <property type="match status" value="1"/>
</dbReference>
<organism evidence="2 3">
    <name type="scientific">Coniella lustricola</name>
    <dbReference type="NCBI Taxonomy" id="2025994"/>
    <lineage>
        <taxon>Eukaryota</taxon>
        <taxon>Fungi</taxon>
        <taxon>Dikarya</taxon>
        <taxon>Ascomycota</taxon>
        <taxon>Pezizomycotina</taxon>
        <taxon>Sordariomycetes</taxon>
        <taxon>Sordariomycetidae</taxon>
        <taxon>Diaporthales</taxon>
        <taxon>Schizoparmaceae</taxon>
        <taxon>Coniella</taxon>
    </lineage>
</organism>
<dbReference type="AlphaFoldDB" id="A0A2T2ZUG9"/>
<dbReference type="Pfam" id="PF00856">
    <property type="entry name" value="SET"/>
    <property type="match status" value="1"/>
</dbReference>
<dbReference type="EMBL" id="KZ678674">
    <property type="protein sequence ID" value="PSR77108.1"/>
    <property type="molecule type" value="Genomic_DNA"/>
</dbReference>
<feature type="domain" description="SET" evidence="1">
    <location>
        <begin position="28"/>
        <end position="247"/>
    </location>
</feature>
<evidence type="ECO:0000313" key="3">
    <source>
        <dbReference type="Proteomes" id="UP000241462"/>
    </source>
</evidence>
<name>A0A2T2ZUG9_9PEZI</name>
<reference evidence="2 3" key="1">
    <citation type="journal article" date="2018" name="Mycol. Prog.">
        <title>Coniella lustricola, a new species from submerged detritus.</title>
        <authorList>
            <person name="Raudabaugh D.B."/>
            <person name="Iturriaga T."/>
            <person name="Carver A."/>
            <person name="Mondo S."/>
            <person name="Pangilinan J."/>
            <person name="Lipzen A."/>
            <person name="He G."/>
            <person name="Amirebrahimi M."/>
            <person name="Grigoriev I.V."/>
            <person name="Miller A.N."/>
        </authorList>
    </citation>
    <scope>NUCLEOTIDE SEQUENCE [LARGE SCALE GENOMIC DNA]</scope>
    <source>
        <strain evidence="2 3">B22-T-1</strain>
    </source>
</reference>
<protein>
    <recommendedName>
        <fullName evidence="1">SET domain-containing protein</fullName>
    </recommendedName>
</protein>
<dbReference type="InParanoid" id="A0A2T2ZUG9"/>
<dbReference type="GO" id="GO:0005634">
    <property type="term" value="C:nucleus"/>
    <property type="evidence" value="ECO:0007669"/>
    <property type="project" value="TreeGrafter"/>
</dbReference>
<dbReference type="Proteomes" id="UP000241462">
    <property type="component" value="Unassembled WGS sequence"/>
</dbReference>
<dbReference type="Gene3D" id="2.170.270.10">
    <property type="entry name" value="SET domain"/>
    <property type="match status" value="1"/>
</dbReference>
<dbReference type="OrthoDB" id="5945798at2759"/>